<evidence type="ECO:0000313" key="19">
    <source>
        <dbReference type="Ensembl" id="ENSMODP00000048887.1"/>
    </source>
</evidence>
<dbReference type="Pfam" id="PF01049">
    <property type="entry name" value="CADH_Y-type_LIR"/>
    <property type="match status" value="1"/>
</dbReference>
<feature type="chain" id="PRO_5023902355" evidence="17">
    <location>
        <begin position="32"/>
        <end position="903"/>
    </location>
</feature>
<evidence type="ECO:0000256" key="1">
    <source>
        <dbReference type="ARBA" id="ARBA00004251"/>
    </source>
</evidence>
<dbReference type="SUPFAM" id="SSF49313">
    <property type="entry name" value="Cadherin-like"/>
    <property type="match status" value="6"/>
</dbReference>
<dbReference type="PROSITE" id="PS00232">
    <property type="entry name" value="CADHERIN_1"/>
    <property type="match status" value="3"/>
</dbReference>
<feature type="transmembrane region" description="Helical" evidence="16">
    <location>
        <begin position="696"/>
        <end position="717"/>
    </location>
</feature>
<dbReference type="InterPro" id="IPR000233">
    <property type="entry name" value="Cadherin_Y-type_LIR"/>
</dbReference>
<dbReference type="PRINTS" id="PR01820">
    <property type="entry name" value="DESMOCOLLIN"/>
</dbReference>
<dbReference type="InterPro" id="IPR014868">
    <property type="entry name" value="Cadherin_pro_dom"/>
</dbReference>
<dbReference type="GO" id="GO:0086091">
    <property type="term" value="P:regulation of heart rate by cardiac conduction"/>
    <property type="evidence" value="ECO:0007669"/>
    <property type="project" value="Ensembl"/>
</dbReference>
<feature type="signal peptide" evidence="17">
    <location>
        <begin position="1"/>
        <end position="31"/>
    </location>
</feature>
<keyword evidence="4" id="KW-0165">Cleavage on pair of basic residues</keyword>
<dbReference type="InterPro" id="IPR015919">
    <property type="entry name" value="Cadherin-like_sf"/>
</dbReference>
<dbReference type="GO" id="GO:0005886">
    <property type="term" value="C:plasma membrane"/>
    <property type="evidence" value="ECO:0007669"/>
    <property type="project" value="UniProtKB-SubCell"/>
</dbReference>
<keyword evidence="20" id="KW-1185">Reference proteome</keyword>
<name>A0A5F8GN48_MONDO</name>
<keyword evidence="7 13" id="KW-0106">Calcium</keyword>
<dbReference type="InterPro" id="IPR009122">
    <property type="entry name" value="Desmosomal_cadherin"/>
</dbReference>
<keyword evidence="5 14" id="KW-0812">Transmembrane</keyword>
<dbReference type="FunFam" id="2.60.40.60:FF:000031">
    <property type="entry name" value="Cadherin 3"/>
    <property type="match status" value="1"/>
</dbReference>
<dbReference type="FunFam" id="2.60.40.60:FF:000027">
    <property type="entry name" value="Cadherin 2"/>
    <property type="match status" value="1"/>
</dbReference>
<dbReference type="AlphaFoldDB" id="A0A5F8GN48"/>
<dbReference type="GO" id="GO:0005509">
    <property type="term" value="F:calcium ion binding"/>
    <property type="evidence" value="ECO:0000318"/>
    <property type="project" value="GO_Central"/>
</dbReference>
<dbReference type="GeneTree" id="ENSGT01030000234624"/>
<dbReference type="KEGG" id="mdo:100031170"/>
<keyword evidence="6" id="KW-0677">Repeat</keyword>
<dbReference type="FunFam" id="4.10.900.10:FF:000005">
    <property type="entry name" value="Desmocollin 2"/>
    <property type="match status" value="1"/>
</dbReference>
<organism evidence="19 20">
    <name type="scientific">Monodelphis domestica</name>
    <name type="common">Gray short-tailed opossum</name>
    <dbReference type="NCBI Taxonomy" id="13616"/>
    <lineage>
        <taxon>Eukaryota</taxon>
        <taxon>Metazoa</taxon>
        <taxon>Chordata</taxon>
        <taxon>Craniata</taxon>
        <taxon>Vertebrata</taxon>
        <taxon>Euteleostomi</taxon>
        <taxon>Mammalia</taxon>
        <taxon>Metatheria</taxon>
        <taxon>Didelphimorphia</taxon>
        <taxon>Didelphidae</taxon>
        <taxon>Monodelphis</taxon>
    </lineage>
</organism>
<evidence type="ECO:0000256" key="17">
    <source>
        <dbReference type="SAM" id="SignalP"/>
    </source>
</evidence>
<evidence type="ECO:0000256" key="14">
    <source>
        <dbReference type="RuleBase" id="RU003318"/>
    </source>
</evidence>
<dbReference type="STRING" id="13616.ENSMODP00000048887"/>
<dbReference type="InParanoid" id="A0A5F8GN48"/>
<dbReference type="PROSITE" id="PS50268">
    <property type="entry name" value="CADHERIN_2"/>
    <property type="match status" value="4"/>
</dbReference>
<dbReference type="Gene3D" id="4.10.900.10">
    <property type="entry name" value="TCF3-CBD (Catenin binding domain)"/>
    <property type="match status" value="1"/>
</dbReference>
<evidence type="ECO:0000256" key="16">
    <source>
        <dbReference type="SAM" id="Phobius"/>
    </source>
</evidence>
<keyword evidence="3" id="KW-1003">Cell membrane</keyword>
<protein>
    <submittedName>
        <fullName evidence="19">Desmocollin 2</fullName>
    </submittedName>
</protein>
<dbReference type="InterPro" id="IPR050971">
    <property type="entry name" value="Cadherin-domain_protein"/>
</dbReference>
<dbReference type="Pfam" id="PF08758">
    <property type="entry name" value="Cadherin_pro"/>
    <property type="match status" value="1"/>
</dbReference>
<dbReference type="GO" id="GO:0005783">
    <property type="term" value="C:endoplasmic reticulum"/>
    <property type="evidence" value="ECO:0007669"/>
    <property type="project" value="Ensembl"/>
</dbReference>
<dbReference type="GO" id="GO:1900745">
    <property type="term" value="P:positive regulation of p38MAPK cascade"/>
    <property type="evidence" value="ECO:0007669"/>
    <property type="project" value="Ensembl"/>
</dbReference>
<reference evidence="19" key="3">
    <citation type="submission" date="2025-09" db="UniProtKB">
        <authorList>
            <consortium name="Ensembl"/>
        </authorList>
    </citation>
    <scope>IDENTIFICATION</scope>
</reference>
<dbReference type="PRINTS" id="PR00205">
    <property type="entry name" value="CADHERIN"/>
</dbReference>
<reference evidence="19 20" key="1">
    <citation type="journal article" date="2007" name="Nature">
        <title>Genome of the marsupial Monodelphis domestica reveals innovation in non-coding sequences.</title>
        <authorList>
            <person name="Mikkelsen T.S."/>
            <person name="Wakefield M.J."/>
            <person name="Aken B."/>
            <person name="Amemiya C.T."/>
            <person name="Chang J.L."/>
            <person name="Duke S."/>
            <person name="Garber M."/>
            <person name="Gentles A.J."/>
            <person name="Goodstadt L."/>
            <person name="Heger A."/>
            <person name="Jurka J."/>
            <person name="Kamal M."/>
            <person name="Mauceli E."/>
            <person name="Searle S.M."/>
            <person name="Sharpe T."/>
            <person name="Baker M.L."/>
            <person name="Batzer M.A."/>
            <person name="Benos P.V."/>
            <person name="Belov K."/>
            <person name="Clamp M."/>
            <person name="Cook A."/>
            <person name="Cuff J."/>
            <person name="Das R."/>
            <person name="Davidow L."/>
            <person name="Deakin J.E."/>
            <person name="Fazzari M.J."/>
            <person name="Glass J.L."/>
            <person name="Grabherr M."/>
            <person name="Greally J.M."/>
            <person name="Gu W."/>
            <person name="Hore T.A."/>
            <person name="Huttley G.A."/>
            <person name="Kleber M."/>
            <person name="Jirtle R.L."/>
            <person name="Koina E."/>
            <person name="Lee J.T."/>
            <person name="Mahony S."/>
            <person name="Marra M.A."/>
            <person name="Miller R.D."/>
            <person name="Nicholls R.D."/>
            <person name="Oda M."/>
            <person name="Papenfuss A.T."/>
            <person name="Parra Z.E."/>
            <person name="Pollock D.D."/>
            <person name="Ray D.A."/>
            <person name="Schein J.E."/>
            <person name="Speed T.P."/>
            <person name="Thompson K."/>
            <person name="VandeBerg J.L."/>
            <person name="Wade C.M."/>
            <person name="Walker J.A."/>
            <person name="Waters P.D."/>
            <person name="Webber C."/>
            <person name="Weidman J.R."/>
            <person name="Xie X."/>
            <person name="Zody M.C."/>
            <person name="Baldwin J."/>
            <person name="Abdouelleil A."/>
            <person name="Abdulkadir J."/>
            <person name="Abebe A."/>
            <person name="Abera B."/>
            <person name="Abreu J."/>
            <person name="Acer S.C."/>
            <person name="Aftuck L."/>
            <person name="Alexander A."/>
            <person name="An P."/>
            <person name="Anderson E."/>
            <person name="Anderson S."/>
            <person name="Arachi H."/>
            <person name="Azer M."/>
            <person name="Bachantsang P."/>
            <person name="Barry A."/>
            <person name="Bayul T."/>
            <person name="Berlin A."/>
            <person name="Bessette D."/>
            <person name="Bloom T."/>
            <person name="Bloom T."/>
            <person name="Boguslavskiy L."/>
            <person name="Bonnet C."/>
            <person name="Boukhgalter B."/>
            <person name="Bourzgui I."/>
            <person name="Brown A."/>
            <person name="Cahill P."/>
            <person name="Channer S."/>
            <person name="Cheshatsang Y."/>
            <person name="Chuda L."/>
            <person name="Citroen M."/>
            <person name="Collymore A."/>
            <person name="Cooke P."/>
            <person name="Costello M."/>
            <person name="D'Aco K."/>
            <person name="Daza R."/>
            <person name="De Haan G."/>
            <person name="DeGray S."/>
            <person name="DeMaso C."/>
            <person name="Dhargay N."/>
            <person name="Dooley K."/>
            <person name="Dooley E."/>
            <person name="Doricent M."/>
            <person name="Dorje P."/>
            <person name="Dorjee K."/>
            <person name="Dupes A."/>
            <person name="Elong R."/>
            <person name="Falk J."/>
            <person name="Farina A."/>
            <person name="Faro S."/>
            <person name="Ferguson D."/>
            <person name="Fisher S."/>
            <person name="Foley C.D."/>
            <person name="Franke A."/>
            <person name="Friedrich D."/>
            <person name="Gadbois L."/>
            <person name="Gearin G."/>
            <person name="Gearin C.R."/>
            <person name="Giannoukos G."/>
            <person name="Goode T."/>
            <person name="Graham J."/>
            <person name="Grandbois E."/>
            <person name="Grewal S."/>
            <person name="Gyaltsen K."/>
            <person name="Hafez N."/>
            <person name="Hagos B."/>
            <person name="Hall J."/>
            <person name="Henson C."/>
            <person name="Hollinger A."/>
            <person name="Honan T."/>
            <person name="Huard M.D."/>
            <person name="Hughes L."/>
            <person name="Hurhula B."/>
            <person name="Husby M.E."/>
            <person name="Kamat A."/>
            <person name="Kanga B."/>
            <person name="Kashin S."/>
            <person name="Khazanovich D."/>
            <person name="Kisner P."/>
            <person name="Lance K."/>
            <person name="Lara M."/>
            <person name="Lee W."/>
            <person name="Lennon N."/>
            <person name="Letendre F."/>
            <person name="LeVine R."/>
            <person name="Lipovsky A."/>
            <person name="Liu X."/>
            <person name="Liu J."/>
            <person name="Liu S."/>
            <person name="Lokyitsang T."/>
            <person name="Lokyitsang Y."/>
            <person name="Lubonja R."/>
            <person name="Lui A."/>
            <person name="MacDonald P."/>
            <person name="Magnisalis V."/>
            <person name="Maru K."/>
            <person name="Matthews C."/>
            <person name="McCusker W."/>
            <person name="McDonough S."/>
            <person name="Mehta T."/>
            <person name="Meldrim J."/>
            <person name="Meneus L."/>
            <person name="Mihai O."/>
            <person name="Mihalev A."/>
            <person name="Mihova T."/>
            <person name="Mittelman R."/>
            <person name="Mlenga V."/>
            <person name="Montmayeur A."/>
            <person name="Mulrain L."/>
            <person name="Navidi A."/>
            <person name="Naylor J."/>
            <person name="Negash T."/>
            <person name="Nguyen T."/>
            <person name="Nguyen N."/>
            <person name="Nicol R."/>
            <person name="Norbu C."/>
            <person name="Norbu N."/>
            <person name="Novod N."/>
            <person name="O'Neill B."/>
            <person name="Osman S."/>
            <person name="Markiewicz E."/>
            <person name="Oyono O.L."/>
            <person name="Patti C."/>
            <person name="Phunkhang P."/>
            <person name="Pierre F."/>
            <person name="Priest M."/>
            <person name="Raghuraman S."/>
            <person name="Rege F."/>
            <person name="Reyes R."/>
            <person name="Rise C."/>
            <person name="Rogov P."/>
            <person name="Ross K."/>
            <person name="Ryan E."/>
            <person name="Settipalli S."/>
            <person name="Shea T."/>
            <person name="Sherpa N."/>
            <person name="Shi L."/>
            <person name="Shih D."/>
            <person name="Sparrow T."/>
            <person name="Spaulding J."/>
            <person name="Stalker J."/>
            <person name="Stange-Thomann N."/>
            <person name="Stavropoulos S."/>
            <person name="Stone C."/>
            <person name="Strader C."/>
            <person name="Tesfaye S."/>
            <person name="Thomson T."/>
            <person name="Thoulutsang Y."/>
            <person name="Thoulutsang D."/>
            <person name="Topham K."/>
            <person name="Topping I."/>
            <person name="Tsamla T."/>
            <person name="Vassiliev H."/>
            <person name="Vo A."/>
            <person name="Wangchuk T."/>
            <person name="Wangdi T."/>
            <person name="Weiand M."/>
            <person name="Wilkinson J."/>
            <person name="Wilson A."/>
            <person name="Yadav S."/>
            <person name="Young G."/>
            <person name="Yu Q."/>
            <person name="Zembek L."/>
            <person name="Zhong D."/>
            <person name="Zimmer A."/>
            <person name="Zwirko Z."/>
            <person name="Jaffe D.B."/>
            <person name="Alvarez P."/>
            <person name="Brockman W."/>
            <person name="Butler J."/>
            <person name="Chin C."/>
            <person name="Gnerre S."/>
            <person name="MacCallum I."/>
            <person name="Graves J.A."/>
            <person name="Ponting C.P."/>
            <person name="Breen M."/>
            <person name="Samollow P.B."/>
            <person name="Lander E.S."/>
            <person name="Lindblad-Toh K."/>
        </authorList>
    </citation>
    <scope>NUCLEOTIDE SEQUENCE [LARGE SCALE GENOMIC DNA]</scope>
</reference>
<dbReference type="FunFam" id="2.60.40.60:FF:000019">
    <property type="entry name" value="Cadherin 2"/>
    <property type="match status" value="1"/>
</dbReference>
<feature type="domain" description="Cadherin" evidence="18">
    <location>
        <begin position="356"/>
        <end position="476"/>
    </location>
</feature>
<dbReference type="GO" id="GO:0098609">
    <property type="term" value="P:cell-cell adhesion"/>
    <property type="evidence" value="ECO:0000318"/>
    <property type="project" value="GO_Central"/>
</dbReference>
<dbReference type="Ensembl" id="ENSMODT00000067635.1">
    <property type="protein sequence ID" value="ENSMODP00000048887.1"/>
    <property type="gene ID" value="ENSMODG00000011103.4"/>
</dbReference>
<dbReference type="Pfam" id="PF00028">
    <property type="entry name" value="Cadherin"/>
    <property type="match status" value="4"/>
</dbReference>
<evidence type="ECO:0000256" key="7">
    <source>
        <dbReference type="ARBA" id="ARBA00022837"/>
    </source>
</evidence>
<dbReference type="GO" id="GO:0098911">
    <property type="term" value="P:regulation of ventricular cardiac muscle cell action potential"/>
    <property type="evidence" value="ECO:0007669"/>
    <property type="project" value="Ensembl"/>
</dbReference>
<sequence>MATDGPGQFRLETGCHLFLLTLLVLSFSCEACKRVTLNVPSTLEAETFVGRVNLDECLPSANIIRSSDPHFRILEDGSVYTTSTVVLSSEKKVFTILLFNREKKEQKHIVVLLEHHKKALKKRHLSEAILRRAKRRWAPIPCSLMENSLGPFPMLLQQVQSDSAQNYTVYYSIRGPGVDQEPINLFYIERDTGHLYVTRPVDREQCESYALVAFASTPDGYSVDLPLPLEIKIEDENDNAPVFTEDPCELEIDENCGVGTTVGQVCATDADEPDTMHTRLRYTIIEQQPATPSLFSIHPSTGVITTTSSRCDREVMDKYCLTVKVQDMDGQYFGLWTKSTCTITLRDVNDNLPVFQRSSYITEVEENKNNVEILRLGVEDKDLINTPNWRANYTILKGNEKGNFRIETDPKTNEGILYVVEGLNYEEARQVVLQIGVTNQVPFCGPGGSKTPSISTTTVTVNVKNQDEGPECSPRMQVIHVKENIGLGTQVDGYKAYDPEIRNNNAMRYKALTDLRGLFTIDEESGRIKILRSLDRESNTFKNKMHNITLRVSDRDGRSCTGTLGIVVDDVNDNGPSIPRNTVIVCKNRMGSAEIVAVDPDEPTNGPPFEFSLEDRFGRDDTMWRLSRINDTATRLSFRNDPAFGTYEVPIIVRDRLGMSRSNLLNVNLCDCITPNECTSRTATVRGAKDVSLGKWAILAMILGAALLSCILFTLVCGGAGSSPEKKTFPDDLAQQNLIVSNTEAPGDDRVYCTNGLTTQNMNTGCLLASGAKNGQECFEMMKGGHQTLESCRGGGHHTLDSCRGGHHTMDSCRGGQVEMDNCRYSEWQNFTQTHLGEKVQLCNQNEDKTHAQDYVLTYNYEGRGSAAGSVGCCSEHHEEEGLEFLDQLEPKFRTLAEACMKR</sequence>
<feature type="domain" description="Cadherin" evidence="18">
    <location>
        <begin position="473"/>
        <end position="578"/>
    </location>
</feature>
<dbReference type="CDD" id="cd11304">
    <property type="entry name" value="Cadherin_repeat"/>
    <property type="match status" value="4"/>
</dbReference>
<comment type="subcellular location">
    <subcellularLocation>
        <location evidence="2">Cell junction</location>
        <location evidence="2">Desmosome</location>
    </subcellularLocation>
    <subcellularLocation>
        <location evidence="1 14">Cell membrane</location>
        <topology evidence="1 14">Single-pass type I membrane protein</topology>
    </subcellularLocation>
</comment>
<evidence type="ECO:0000256" key="4">
    <source>
        <dbReference type="ARBA" id="ARBA00022685"/>
    </source>
</evidence>
<keyword evidence="17" id="KW-0732">Signal</keyword>
<evidence type="ECO:0000256" key="13">
    <source>
        <dbReference type="PROSITE-ProRule" id="PRU00043"/>
    </source>
</evidence>
<evidence type="ECO:0000256" key="3">
    <source>
        <dbReference type="ARBA" id="ARBA00022475"/>
    </source>
</evidence>
<dbReference type="InterPro" id="IPR027397">
    <property type="entry name" value="Catenin-bd_sf"/>
</dbReference>
<dbReference type="OrthoDB" id="6079678at2759"/>
<dbReference type="GO" id="GO:0086073">
    <property type="term" value="P:bundle of His cell-Purkinje myocyte adhesion involved in cell communication"/>
    <property type="evidence" value="ECO:0007669"/>
    <property type="project" value="Ensembl"/>
</dbReference>
<dbReference type="InterPro" id="IPR020894">
    <property type="entry name" value="Cadherin_CS"/>
</dbReference>
<keyword evidence="8 14" id="KW-0130">Cell adhesion</keyword>
<proteinExistence type="predicted"/>
<dbReference type="PANTHER" id="PTHR24025:SF0">
    <property type="entry name" value="DESMOCOLLIN-2"/>
    <property type="match status" value="1"/>
</dbReference>
<dbReference type="SMART" id="SM00112">
    <property type="entry name" value="CA"/>
    <property type="match status" value="5"/>
</dbReference>
<dbReference type="Bgee" id="ENSMODG00000011103">
    <property type="expression patterns" value="Expressed in extraembryonic membrane and 15 other cell types or tissues"/>
</dbReference>
<evidence type="ECO:0000256" key="5">
    <source>
        <dbReference type="ARBA" id="ARBA00022692"/>
    </source>
</evidence>
<evidence type="ECO:0000259" key="18">
    <source>
        <dbReference type="PROSITE" id="PS50268"/>
    </source>
</evidence>
<evidence type="ECO:0000256" key="8">
    <source>
        <dbReference type="ARBA" id="ARBA00022889"/>
    </source>
</evidence>
<dbReference type="Gene3D" id="2.60.40.60">
    <property type="entry name" value="Cadherins"/>
    <property type="match status" value="6"/>
</dbReference>
<dbReference type="Proteomes" id="UP000002280">
    <property type="component" value="Chromosome 3"/>
</dbReference>
<keyword evidence="9" id="KW-0965">Cell junction</keyword>
<gene>
    <name evidence="19" type="primary">DSC2</name>
</gene>
<keyword evidence="12" id="KW-0325">Glycoprotein</keyword>
<dbReference type="GO" id="GO:0030057">
    <property type="term" value="C:desmosome"/>
    <property type="evidence" value="ECO:0000318"/>
    <property type="project" value="GO_Central"/>
</dbReference>
<dbReference type="PRINTS" id="PR01818">
    <property type="entry name" value="DESMOCADHERN"/>
</dbReference>
<evidence type="ECO:0000256" key="2">
    <source>
        <dbReference type="ARBA" id="ARBA00004568"/>
    </source>
</evidence>
<dbReference type="OMA" id="CIPVEDK"/>
<keyword evidence="11 16" id="KW-0472">Membrane</keyword>
<dbReference type="PANTHER" id="PTHR24025">
    <property type="entry name" value="DESMOGLEIN FAMILY MEMBER"/>
    <property type="match status" value="1"/>
</dbReference>
<feature type="domain" description="Cadherin" evidence="18">
    <location>
        <begin position="244"/>
        <end position="355"/>
    </location>
</feature>
<evidence type="ECO:0000313" key="20">
    <source>
        <dbReference type="Proteomes" id="UP000002280"/>
    </source>
</evidence>
<reference evidence="19" key="2">
    <citation type="submission" date="2025-08" db="UniProtKB">
        <authorList>
            <consortium name="Ensembl"/>
        </authorList>
    </citation>
    <scope>IDENTIFICATION</scope>
</reference>
<dbReference type="FunFam" id="2.60.40.60:FF:000091">
    <property type="entry name" value="Desmocollin 1"/>
    <property type="match status" value="1"/>
</dbReference>
<evidence type="ECO:0000256" key="12">
    <source>
        <dbReference type="ARBA" id="ARBA00023180"/>
    </source>
</evidence>
<evidence type="ECO:0000256" key="10">
    <source>
        <dbReference type="ARBA" id="ARBA00022989"/>
    </source>
</evidence>
<dbReference type="GO" id="GO:0009267">
    <property type="term" value="P:cellular response to starvation"/>
    <property type="evidence" value="ECO:0007669"/>
    <property type="project" value="Ensembl"/>
</dbReference>
<evidence type="ECO:0000256" key="6">
    <source>
        <dbReference type="ARBA" id="ARBA00022737"/>
    </source>
</evidence>
<comment type="function">
    <text evidence="15">A component of desmosome cell-cell junctions which are required for positive regulation of cellular adhesion. Involved in the interaction of plaque proteins and intermediate filaments mediating cell-cell adhesion.</text>
</comment>
<dbReference type="InterPro" id="IPR002126">
    <property type="entry name" value="Cadherin-like_dom"/>
</dbReference>
<dbReference type="SMART" id="SM01055">
    <property type="entry name" value="Cadherin_pro"/>
    <property type="match status" value="1"/>
</dbReference>
<dbReference type="GO" id="GO:0007156">
    <property type="term" value="P:homophilic cell adhesion via plasma membrane adhesion molecules"/>
    <property type="evidence" value="ECO:0007669"/>
    <property type="project" value="InterPro"/>
</dbReference>
<dbReference type="GeneID" id="100031170"/>
<keyword evidence="10 16" id="KW-1133">Transmembrane helix</keyword>
<dbReference type="FunFam" id="2.60.40.60:FF:000096">
    <property type="entry name" value="Desmocollin 2"/>
    <property type="match status" value="1"/>
</dbReference>
<dbReference type="GO" id="GO:0005912">
    <property type="term" value="C:adherens junction"/>
    <property type="evidence" value="ECO:0007669"/>
    <property type="project" value="Ensembl"/>
</dbReference>
<evidence type="ECO:0000256" key="9">
    <source>
        <dbReference type="ARBA" id="ARBA00022949"/>
    </source>
</evidence>
<evidence type="ECO:0000256" key="15">
    <source>
        <dbReference type="RuleBase" id="RU004358"/>
    </source>
</evidence>
<feature type="domain" description="Cadherin" evidence="18">
    <location>
        <begin position="136"/>
        <end position="243"/>
    </location>
</feature>
<evidence type="ECO:0000256" key="11">
    <source>
        <dbReference type="ARBA" id="ARBA00023136"/>
    </source>
</evidence>
<dbReference type="GO" id="GO:0031410">
    <property type="term" value="C:cytoplasmic vesicle"/>
    <property type="evidence" value="ECO:0007669"/>
    <property type="project" value="Ensembl"/>
</dbReference>
<accession>A0A5F8GN48</accession>
<dbReference type="FunFam" id="2.60.40.60:FF:000011">
    <property type="entry name" value="Cadherin 1"/>
    <property type="match status" value="1"/>
</dbReference>
<dbReference type="GO" id="GO:0014704">
    <property type="term" value="C:intercalated disc"/>
    <property type="evidence" value="ECO:0007669"/>
    <property type="project" value="Ensembl"/>
</dbReference>